<feature type="transmembrane region" description="Helical" evidence="6">
    <location>
        <begin position="157"/>
        <end position="177"/>
    </location>
</feature>
<feature type="transmembrane region" description="Helical" evidence="6">
    <location>
        <begin position="85"/>
        <end position="104"/>
    </location>
</feature>
<keyword evidence="3 6" id="KW-0812">Transmembrane</keyword>
<reference evidence="8" key="1">
    <citation type="journal article" date="2019" name="Int. J. Syst. Evol. Microbiol.">
        <title>The Global Catalogue of Microorganisms (GCM) 10K type strain sequencing project: providing services to taxonomists for standard genome sequencing and annotation.</title>
        <authorList>
            <consortium name="The Broad Institute Genomics Platform"/>
            <consortium name="The Broad Institute Genome Sequencing Center for Infectious Disease"/>
            <person name="Wu L."/>
            <person name="Ma J."/>
        </authorList>
    </citation>
    <scope>NUCLEOTIDE SEQUENCE [LARGE SCALE GENOMIC DNA]</scope>
    <source>
        <strain evidence="8">CECT 7184</strain>
    </source>
</reference>
<dbReference type="Pfam" id="PF09678">
    <property type="entry name" value="Caa3_CtaG"/>
    <property type="match status" value="1"/>
</dbReference>
<dbReference type="InterPro" id="IPR014108">
    <property type="entry name" value="Caa3-assmbl_CtaG"/>
</dbReference>
<keyword evidence="8" id="KW-1185">Reference proteome</keyword>
<evidence type="ECO:0000256" key="4">
    <source>
        <dbReference type="ARBA" id="ARBA00022989"/>
    </source>
</evidence>
<keyword evidence="4 6" id="KW-1133">Transmembrane helix</keyword>
<evidence type="ECO:0000256" key="5">
    <source>
        <dbReference type="ARBA" id="ARBA00023136"/>
    </source>
</evidence>
<keyword evidence="2" id="KW-1003">Cell membrane</keyword>
<keyword evidence="5 6" id="KW-0472">Membrane</keyword>
<comment type="subcellular location">
    <subcellularLocation>
        <location evidence="1">Cell membrane</location>
        <topology evidence="1">Multi-pass membrane protein</topology>
    </subcellularLocation>
</comment>
<gene>
    <name evidence="7" type="primary">ctaG</name>
    <name evidence="7" type="ORF">ACFPU1_07060</name>
</gene>
<dbReference type="RefSeq" id="WP_385939707.1">
    <property type="nucleotide sequence ID" value="NZ_JBHSOZ010000003.1"/>
</dbReference>
<feature type="transmembrane region" description="Helical" evidence="6">
    <location>
        <begin position="189"/>
        <end position="210"/>
    </location>
</feature>
<organism evidence="7 8">
    <name type="scientific">Thalassorhabdus alkalitolerans</name>
    <dbReference type="NCBI Taxonomy" id="2282697"/>
    <lineage>
        <taxon>Bacteria</taxon>
        <taxon>Bacillati</taxon>
        <taxon>Bacillota</taxon>
        <taxon>Bacilli</taxon>
        <taxon>Bacillales</taxon>
        <taxon>Bacillaceae</taxon>
        <taxon>Thalassorhabdus</taxon>
    </lineage>
</organism>
<evidence type="ECO:0000313" key="7">
    <source>
        <dbReference type="EMBL" id="MFC5712535.1"/>
    </source>
</evidence>
<name>A0ABW0YMA5_9BACI</name>
<dbReference type="InterPro" id="IPR019108">
    <property type="entry name" value="Caa3_assmbl_CtaG-rel"/>
</dbReference>
<proteinExistence type="predicted"/>
<comment type="caution">
    <text evidence="7">The sequence shown here is derived from an EMBL/GenBank/DDBJ whole genome shotgun (WGS) entry which is preliminary data.</text>
</comment>
<evidence type="ECO:0000256" key="6">
    <source>
        <dbReference type="SAM" id="Phobius"/>
    </source>
</evidence>
<evidence type="ECO:0000256" key="2">
    <source>
        <dbReference type="ARBA" id="ARBA00022475"/>
    </source>
</evidence>
<evidence type="ECO:0000313" key="8">
    <source>
        <dbReference type="Proteomes" id="UP001596142"/>
    </source>
</evidence>
<dbReference type="NCBIfam" id="TIGR02737">
    <property type="entry name" value="caa3_CtaG"/>
    <property type="match status" value="1"/>
</dbReference>
<accession>A0ABW0YMA5</accession>
<dbReference type="Proteomes" id="UP001596142">
    <property type="component" value="Unassembled WGS sequence"/>
</dbReference>
<sequence length="310" mass="35353">MGEFFSTFSIRALWTPELFIILLGLIVLYYLLIEKWSVHFINSKPVPMKQKVYFGLALTALYLGWGSPLYVAGHMILSLHMAQMLFAYFVAVPLFIASMPKWFLQTVMHRWKKRSPVSYKIIMSPIVGLITFNALFSFYHFPFVFDTLMLSPGWHSVYEIALFAGAWLMWWHMIAPLPDKDQLPELRRIAYIFGNSVLITPACALIIFAGEPLYATYTDSAFWANVMAYCLPAGATVPAGMFNWSDGFQYLDTLNDQQLAGVTMKIVQEITYGVMMGVIFKQWLTKEKTQDGELTISDLPTANLNQLKGQ</sequence>
<feature type="transmembrane region" description="Helical" evidence="6">
    <location>
        <begin position="222"/>
        <end position="244"/>
    </location>
</feature>
<evidence type="ECO:0000256" key="1">
    <source>
        <dbReference type="ARBA" id="ARBA00004651"/>
    </source>
</evidence>
<protein>
    <submittedName>
        <fullName evidence="7">Cytochrome c oxidase assembly factor CtaG</fullName>
    </submittedName>
</protein>
<evidence type="ECO:0000256" key="3">
    <source>
        <dbReference type="ARBA" id="ARBA00022692"/>
    </source>
</evidence>
<feature type="transmembrane region" description="Helical" evidence="6">
    <location>
        <begin position="125"/>
        <end position="145"/>
    </location>
</feature>
<dbReference type="EMBL" id="JBHSOZ010000003">
    <property type="protein sequence ID" value="MFC5712535.1"/>
    <property type="molecule type" value="Genomic_DNA"/>
</dbReference>
<feature type="transmembrane region" description="Helical" evidence="6">
    <location>
        <begin position="12"/>
        <end position="32"/>
    </location>
</feature>
<feature type="transmembrane region" description="Helical" evidence="6">
    <location>
        <begin position="52"/>
        <end position="73"/>
    </location>
</feature>